<protein>
    <submittedName>
        <fullName evidence="1">Uncharacterized protein</fullName>
    </submittedName>
</protein>
<dbReference type="Proteomes" id="UP001418222">
    <property type="component" value="Unassembled WGS sequence"/>
</dbReference>
<keyword evidence="2" id="KW-1185">Reference proteome</keyword>
<accession>A0AAP0G4T8</accession>
<dbReference type="EMBL" id="JBBWWQ010000010">
    <property type="protein sequence ID" value="KAK8936956.1"/>
    <property type="molecule type" value="Genomic_DNA"/>
</dbReference>
<name>A0AAP0G4T8_9ASPA</name>
<dbReference type="AlphaFoldDB" id="A0AAP0G4T8"/>
<evidence type="ECO:0000313" key="1">
    <source>
        <dbReference type="EMBL" id="KAK8936956.1"/>
    </source>
</evidence>
<organism evidence="1 2">
    <name type="scientific">Platanthera zijinensis</name>
    <dbReference type="NCBI Taxonomy" id="2320716"/>
    <lineage>
        <taxon>Eukaryota</taxon>
        <taxon>Viridiplantae</taxon>
        <taxon>Streptophyta</taxon>
        <taxon>Embryophyta</taxon>
        <taxon>Tracheophyta</taxon>
        <taxon>Spermatophyta</taxon>
        <taxon>Magnoliopsida</taxon>
        <taxon>Liliopsida</taxon>
        <taxon>Asparagales</taxon>
        <taxon>Orchidaceae</taxon>
        <taxon>Orchidoideae</taxon>
        <taxon>Orchideae</taxon>
        <taxon>Orchidinae</taxon>
        <taxon>Platanthera</taxon>
    </lineage>
</organism>
<comment type="caution">
    <text evidence="1">The sequence shown here is derived from an EMBL/GenBank/DDBJ whole genome shotgun (WGS) entry which is preliminary data.</text>
</comment>
<proteinExistence type="predicted"/>
<evidence type="ECO:0000313" key="2">
    <source>
        <dbReference type="Proteomes" id="UP001418222"/>
    </source>
</evidence>
<sequence>MHTTDPPIPPRSRKPGLCLGIRIEVIAIELDRACNEFRPSLKSPERNPKVRIRRAK</sequence>
<reference evidence="1 2" key="1">
    <citation type="journal article" date="2022" name="Nat. Plants">
        <title>Genomes of leafy and leafless Platanthera orchids illuminate the evolution of mycoheterotrophy.</title>
        <authorList>
            <person name="Li M.H."/>
            <person name="Liu K.W."/>
            <person name="Li Z."/>
            <person name="Lu H.C."/>
            <person name="Ye Q.L."/>
            <person name="Zhang D."/>
            <person name="Wang J.Y."/>
            <person name="Li Y.F."/>
            <person name="Zhong Z.M."/>
            <person name="Liu X."/>
            <person name="Yu X."/>
            <person name="Liu D.K."/>
            <person name="Tu X.D."/>
            <person name="Liu B."/>
            <person name="Hao Y."/>
            <person name="Liao X.Y."/>
            <person name="Jiang Y.T."/>
            <person name="Sun W.H."/>
            <person name="Chen J."/>
            <person name="Chen Y.Q."/>
            <person name="Ai Y."/>
            <person name="Zhai J.W."/>
            <person name="Wu S.S."/>
            <person name="Zhou Z."/>
            <person name="Hsiao Y.Y."/>
            <person name="Wu W.L."/>
            <person name="Chen Y.Y."/>
            <person name="Lin Y.F."/>
            <person name="Hsu J.L."/>
            <person name="Li C.Y."/>
            <person name="Wang Z.W."/>
            <person name="Zhao X."/>
            <person name="Zhong W.Y."/>
            <person name="Ma X.K."/>
            <person name="Ma L."/>
            <person name="Huang J."/>
            <person name="Chen G.Z."/>
            <person name="Huang M.Z."/>
            <person name="Huang L."/>
            <person name="Peng D.H."/>
            <person name="Luo Y.B."/>
            <person name="Zou S.Q."/>
            <person name="Chen S.P."/>
            <person name="Lan S."/>
            <person name="Tsai W.C."/>
            <person name="Van de Peer Y."/>
            <person name="Liu Z.J."/>
        </authorList>
    </citation>
    <scope>NUCLEOTIDE SEQUENCE [LARGE SCALE GENOMIC DNA]</scope>
    <source>
        <strain evidence="1">Lor287</strain>
    </source>
</reference>
<gene>
    <name evidence="1" type="ORF">KSP39_PZI012636</name>
</gene>